<dbReference type="InterPro" id="IPR001060">
    <property type="entry name" value="FCH_dom"/>
</dbReference>
<dbReference type="Gene3D" id="1.20.1270.60">
    <property type="entry name" value="Arfaptin homology (AH) domain/BAR domain"/>
    <property type="match status" value="1"/>
</dbReference>
<dbReference type="InterPro" id="IPR027267">
    <property type="entry name" value="AH/BAR_dom_sf"/>
</dbReference>
<dbReference type="STRING" id="5627.A0A1C7LVG6"/>
<dbReference type="Gene3D" id="2.30.30.40">
    <property type="entry name" value="SH3 Domains"/>
    <property type="match status" value="1"/>
</dbReference>
<evidence type="ECO:0000259" key="5">
    <source>
        <dbReference type="PROSITE" id="PS51741"/>
    </source>
</evidence>
<dbReference type="InterPro" id="IPR036028">
    <property type="entry name" value="SH3-like_dom_sf"/>
</dbReference>
<organism evidence="6 7">
    <name type="scientific">Grifola frondosa</name>
    <name type="common">Maitake</name>
    <name type="synonym">Polyporus frondosus</name>
    <dbReference type="NCBI Taxonomy" id="5627"/>
    <lineage>
        <taxon>Eukaryota</taxon>
        <taxon>Fungi</taxon>
        <taxon>Dikarya</taxon>
        <taxon>Basidiomycota</taxon>
        <taxon>Agaricomycotina</taxon>
        <taxon>Agaricomycetes</taxon>
        <taxon>Polyporales</taxon>
        <taxon>Grifolaceae</taxon>
        <taxon>Grifola</taxon>
    </lineage>
</organism>
<dbReference type="SMART" id="SM00326">
    <property type="entry name" value="SH3"/>
    <property type="match status" value="1"/>
</dbReference>
<dbReference type="EMBL" id="LUGG01000019">
    <property type="protein sequence ID" value="OBZ68741.1"/>
    <property type="molecule type" value="Genomic_DNA"/>
</dbReference>
<dbReference type="AlphaFoldDB" id="A0A1C7LVG6"/>
<dbReference type="OrthoDB" id="8783038at2759"/>
<feature type="domain" description="SH3" evidence="4">
    <location>
        <begin position="460"/>
        <end position="521"/>
    </location>
</feature>
<protein>
    <submittedName>
        <fullName evidence="6">Protein BZZ1</fullName>
    </submittedName>
</protein>
<dbReference type="PROSITE" id="PS51741">
    <property type="entry name" value="F_BAR"/>
    <property type="match status" value="1"/>
</dbReference>
<feature type="domain" description="F-BAR" evidence="5">
    <location>
        <begin position="1"/>
        <end position="283"/>
    </location>
</feature>
<proteinExistence type="predicted"/>
<dbReference type="GO" id="GO:0030864">
    <property type="term" value="C:cortical actin cytoskeleton"/>
    <property type="evidence" value="ECO:0007669"/>
    <property type="project" value="UniProtKB-ARBA"/>
</dbReference>
<evidence type="ECO:0000259" key="4">
    <source>
        <dbReference type="PROSITE" id="PS50002"/>
    </source>
</evidence>
<accession>A0A1C7LVG6</accession>
<dbReference type="InterPro" id="IPR035459">
    <property type="entry name" value="Bzz1_SH3_1"/>
</dbReference>
<sequence>MSTGQTYGRNLPDQVDRIATLSDTQLELLSDVRELHRDRVALEREYAGKLQLLAKKAAEKKSKKMAILVVGHEPTKAWDESILKQRSGLNLHFGQCLLSTNILCFDAAQSHINLADALSSQVVDVLKTTERRHDEAKKREMLYFQKLLSERDRAYTDRVKSKQKYDEECIEVETYRQKQERSADDRHADRAAKQYEQQQVDMLNSKNAYLISTAIANKIKAKFYSEDLPALEDQFQNLQTQLLTRFVEIMLHAQALQSRHYETLKALVTTCESVFGAVNPQADQNLFINHNINAFVPPPDWEFEPCSTHYDHGEMSVEPAPKVYLQNRLSRCRAKLQELQPVLDSKHKEVDQLEKLVVTYSADRGLGNVDEVSDNYLEAQHQFTFYSTSRHILTSEIEVRIYSVPYLRTVLVPVTEAGVTLLRTLSLYLSIVFCHLEGSFVHYHDSDTLFFRTAHTYPEEAYLTARVLFNFTPTSPFELAVTAETSVQVLEEDDGSGWIKVADNAGGKGLVPASYIKVTDSSNSPSASTPSLGRPRQHASGNTVINFFLHEIPHDSTDLYAVRGIYPYQAQGPDELDVDEGRLIELTDGPSGGQNYADGWGKV</sequence>
<evidence type="ECO:0000256" key="1">
    <source>
        <dbReference type="ARBA" id="ARBA00022443"/>
    </source>
</evidence>
<dbReference type="OMA" id="TPMMEEP"/>
<evidence type="ECO:0000256" key="3">
    <source>
        <dbReference type="PROSITE-ProRule" id="PRU01077"/>
    </source>
</evidence>
<dbReference type="InterPro" id="IPR031160">
    <property type="entry name" value="F_BAR_dom"/>
</dbReference>
<keyword evidence="7" id="KW-1185">Reference proteome</keyword>
<evidence type="ECO:0000313" key="7">
    <source>
        <dbReference type="Proteomes" id="UP000092993"/>
    </source>
</evidence>
<dbReference type="Proteomes" id="UP000092993">
    <property type="component" value="Unassembled WGS sequence"/>
</dbReference>
<keyword evidence="1 2" id="KW-0728">SH3 domain</keyword>
<evidence type="ECO:0000313" key="6">
    <source>
        <dbReference type="EMBL" id="OBZ68741.1"/>
    </source>
</evidence>
<dbReference type="Pfam" id="PF14604">
    <property type="entry name" value="SH3_9"/>
    <property type="match status" value="1"/>
</dbReference>
<dbReference type="InterPro" id="IPR001452">
    <property type="entry name" value="SH3_domain"/>
</dbReference>
<dbReference type="PROSITE" id="PS50002">
    <property type="entry name" value="SH3"/>
    <property type="match status" value="1"/>
</dbReference>
<reference evidence="6 7" key="1">
    <citation type="submission" date="2016-03" db="EMBL/GenBank/DDBJ databases">
        <title>Whole genome sequencing of Grifola frondosa 9006-11.</title>
        <authorList>
            <person name="Min B."/>
            <person name="Park H."/>
            <person name="Kim J.-G."/>
            <person name="Cho H."/>
            <person name="Oh Y.-L."/>
            <person name="Kong W.-S."/>
            <person name="Choi I.-G."/>
        </authorList>
    </citation>
    <scope>NUCLEOTIDE SEQUENCE [LARGE SCALE GENOMIC DNA]</scope>
    <source>
        <strain evidence="6 7">9006-11</strain>
    </source>
</reference>
<comment type="caution">
    <text evidence="6">The sequence shown here is derived from an EMBL/GenBank/DDBJ whole genome shotgun (WGS) entry which is preliminary data.</text>
</comment>
<dbReference type="CDD" id="cd11912">
    <property type="entry name" value="SH3_Bzz1_1"/>
    <property type="match status" value="1"/>
</dbReference>
<dbReference type="SUPFAM" id="SSF50044">
    <property type="entry name" value="SH3-domain"/>
    <property type="match status" value="2"/>
</dbReference>
<dbReference type="Pfam" id="PF00611">
    <property type="entry name" value="FCH"/>
    <property type="match status" value="1"/>
</dbReference>
<dbReference type="GO" id="GO:0030036">
    <property type="term" value="P:actin cytoskeleton organization"/>
    <property type="evidence" value="ECO:0007669"/>
    <property type="project" value="UniProtKB-ARBA"/>
</dbReference>
<gene>
    <name evidence="6" type="primary">bzz1</name>
    <name evidence="6" type="ORF">A0H81_11111</name>
</gene>
<dbReference type="GO" id="GO:0030833">
    <property type="term" value="P:regulation of actin filament polymerization"/>
    <property type="evidence" value="ECO:0007669"/>
    <property type="project" value="TreeGrafter"/>
</dbReference>
<dbReference type="SUPFAM" id="SSF103657">
    <property type="entry name" value="BAR/IMD domain-like"/>
    <property type="match status" value="1"/>
</dbReference>
<evidence type="ECO:0000256" key="2">
    <source>
        <dbReference type="PROSITE-ProRule" id="PRU00192"/>
    </source>
</evidence>
<dbReference type="PANTHER" id="PTHR15735:SF21">
    <property type="entry name" value="PROTEIN NERVOUS WRECK"/>
    <property type="match status" value="1"/>
</dbReference>
<keyword evidence="3" id="KW-0175">Coiled coil</keyword>
<dbReference type="PANTHER" id="PTHR15735">
    <property type="entry name" value="FCH AND DOUBLE SH3 DOMAINS PROTEIN"/>
    <property type="match status" value="1"/>
</dbReference>
<name>A0A1C7LVG6_GRIFR</name>